<evidence type="ECO:0000313" key="1">
    <source>
        <dbReference type="EMBL" id="PWJ93280.1"/>
    </source>
</evidence>
<organism evidence="1 2">
    <name type="scientific">Oceanotoga teriensis</name>
    <dbReference type="NCBI Taxonomy" id="515440"/>
    <lineage>
        <taxon>Bacteria</taxon>
        <taxon>Thermotogati</taxon>
        <taxon>Thermotogota</taxon>
        <taxon>Thermotogae</taxon>
        <taxon>Petrotogales</taxon>
        <taxon>Petrotogaceae</taxon>
        <taxon>Oceanotoga</taxon>
    </lineage>
</organism>
<gene>
    <name evidence="1" type="ORF">C7380_108110</name>
</gene>
<reference evidence="1 2" key="1">
    <citation type="submission" date="2018-05" db="EMBL/GenBank/DDBJ databases">
        <title>Genomic Encyclopedia of Type Strains, Phase IV (KMG-IV): sequencing the most valuable type-strain genomes for metagenomic binning, comparative biology and taxonomic classification.</title>
        <authorList>
            <person name="Goeker M."/>
        </authorList>
    </citation>
    <scope>NUCLEOTIDE SEQUENCE [LARGE SCALE GENOMIC DNA]</scope>
    <source>
        <strain evidence="1 2">DSM 24906</strain>
    </source>
</reference>
<dbReference type="InterPro" id="IPR012338">
    <property type="entry name" value="Beta-lactam/transpept-like"/>
</dbReference>
<dbReference type="EMBL" id="QGGI01000008">
    <property type="protein sequence ID" value="PWJ93280.1"/>
    <property type="molecule type" value="Genomic_DNA"/>
</dbReference>
<protein>
    <recommendedName>
        <fullName evidence="3">Beta-lactamase</fullName>
    </recommendedName>
</protein>
<evidence type="ECO:0008006" key="3">
    <source>
        <dbReference type="Google" id="ProtNLM"/>
    </source>
</evidence>
<dbReference type="RefSeq" id="WP_109604805.1">
    <property type="nucleotide sequence ID" value="NZ_QGGI01000008.1"/>
</dbReference>
<dbReference type="SUPFAM" id="SSF56601">
    <property type="entry name" value="beta-lactamase/transpeptidase-like"/>
    <property type="match status" value="1"/>
</dbReference>
<comment type="caution">
    <text evidence="1">The sequence shown here is derived from an EMBL/GenBank/DDBJ whole genome shotgun (WGS) entry which is preliminary data.</text>
</comment>
<keyword evidence="2" id="KW-1185">Reference proteome</keyword>
<dbReference type="AlphaFoldDB" id="A0AA45C6W3"/>
<dbReference type="Gene3D" id="3.40.710.10">
    <property type="entry name" value="DD-peptidase/beta-lactamase superfamily"/>
    <property type="match status" value="1"/>
</dbReference>
<dbReference type="Proteomes" id="UP000245921">
    <property type="component" value="Unassembled WGS sequence"/>
</dbReference>
<name>A0AA45C6W3_9BACT</name>
<accession>A0AA45C6W3</accession>
<sequence>MAKFGYLYINKGVWDSQQIISKHWIEESTKSNSNNYGYMWWLGQENNNPIYLAIGDGGNMICCIPYKDLVISIASEFMINPKDRWTLIKNYILNIIN</sequence>
<evidence type="ECO:0000313" key="2">
    <source>
        <dbReference type="Proteomes" id="UP000245921"/>
    </source>
</evidence>
<proteinExistence type="predicted"/>